<evidence type="ECO:0000313" key="2">
    <source>
        <dbReference type="EMBL" id="JAD15380.1"/>
    </source>
</evidence>
<name>A0A0A8XRQ5_ARUDO</name>
<dbReference type="EMBL" id="GBRH01282515">
    <property type="protein sequence ID" value="JAD15380.1"/>
    <property type="molecule type" value="Transcribed_RNA"/>
</dbReference>
<protein>
    <recommendedName>
        <fullName evidence="3">Secreted protein</fullName>
    </recommendedName>
</protein>
<evidence type="ECO:0000256" key="1">
    <source>
        <dbReference type="SAM" id="SignalP"/>
    </source>
</evidence>
<feature type="signal peptide" evidence="1">
    <location>
        <begin position="1"/>
        <end position="27"/>
    </location>
</feature>
<evidence type="ECO:0008006" key="3">
    <source>
        <dbReference type="Google" id="ProtNLM"/>
    </source>
</evidence>
<accession>A0A0A8XRQ5</accession>
<reference evidence="2" key="2">
    <citation type="journal article" date="2015" name="Data Brief">
        <title>Shoot transcriptome of the giant reed, Arundo donax.</title>
        <authorList>
            <person name="Barrero R.A."/>
            <person name="Guerrero F.D."/>
            <person name="Moolhuijzen P."/>
            <person name="Goolsby J.A."/>
            <person name="Tidwell J."/>
            <person name="Bellgard S.E."/>
            <person name="Bellgard M.I."/>
        </authorList>
    </citation>
    <scope>NUCLEOTIDE SEQUENCE</scope>
    <source>
        <tissue evidence="2">Shoot tissue taken approximately 20 cm above the soil surface</tissue>
    </source>
</reference>
<keyword evidence="1" id="KW-0732">Signal</keyword>
<sequence length="83" mass="9102">MNAAPPRQTTVPAILATLLRLLSSTFSSPRTAAMEKVMPGERLVVALAMDDDARCRPWKYKYCPVALVQSIKTKQSKPGNEPS</sequence>
<organism evidence="2">
    <name type="scientific">Arundo donax</name>
    <name type="common">Giant reed</name>
    <name type="synonym">Donax arundinaceus</name>
    <dbReference type="NCBI Taxonomy" id="35708"/>
    <lineage>
        <taxon>Eukaryota</taxon>
        <taxon>Viridiplantae</taxon>
        <taxon>Streptophyta</taxon>
        <taxon>Embryophyta</taxon>
        <taxon>Tracheophyta</taxon>
        <taxon>Spermatophyta</taxon>
        <taxon>Magnoliopsida</taxon>
        <taxon>Liliopsida</taxon>
        <taxon>Poales</taxon>
        <taxon>Poaceae</taxon>
        <taxon>PACMAD clade</taxon>
        <taxon>Arundinoideae</taxon>
        <taxon>Arundineae</taxon>
        <taxon>Arundo</taxon>
    </lineage>
</organism>
<reference evidence="2" key="1">
    <citation type="submission" date="2014-09" db="EMBL/GenBank/DDBJ databases">
        <authorList>
            <person name="Magalhaes I.L.F."/>
            <person name="Oliveira U."/>
            <person name="Santos F.R."/>
            <person name="Vidigal T.H.D.A."/>
            <person name="Brescovit A.D."/>
            <person name="Santos A.J."/>
        </authorList>
    </citation>
    <scope>NUCLEOTIDE SEQUENCE</scope>
    <source>
        <tissue evidence="2">Shoot tissue taken approximately 20 cm above the soil surface</tissue>
    </source>
</reference>
<dbReference type="AlphaFoldDB" id="A0A0A8XRQ5"/>
<proteinExistence type="predicted"/>
<feature type="chain" id="PRO_5002059486" description="Secreted protein" evidence="1">
    <location>
        <begin position="28"/>
        <end position="83"/>
    </location>
</feature>